<keyword evidence="2" id="KW-1185">Reference proteome</keyword>
<accession>A0A822YPI8</accession>
<sequence>MESTKACQPIRYGKIKLKADTRTVNSALVIGI</sequence>
<dbReference type="Proteomes" id="UP000607653">
    <property type="component" value="Unassembled WGS sequence"/>
</dbReference>
<proteinExistence type="predicted"/>
<protein>
    <submittedName>
        <fullName evidence="1">Uncharacterized protein</fullName>
    </submittedName>
</protein>
<name>A0A822YPI8_NELNU</name>
<evidence type="ECO:0000313" key="1">
    <source>
        <dbReference type="EMBL" id="DAD31178.1"/>
    </source>
</evidence>
<reference evidence="1 2" key="1">
    <citation type="journal article" date="2020" name="Mol. Biol. Evol.">
        <title>Distinct Expression and Methylation Patterns for Genes with Different Fates following a Single Whole-Genome Duplication in Flowering Plants.</title>
        <authorList>
            <person name="Shi T."/>
            <person name="Rahmani R.S."/>
            <person name="Gugger P.F."/>
            <person name="Wang M."/>
            <person name="Li H."/>
            <person name="Zhang Y."/>
            <person name="Li Z."/>
            <person name="Wang Q."/>
            <person name="Van de Peer Y."/>
            <person name="Marchal K."/>
            <person name="Chen J."/>
        </authorList>
    </citation>
    <scope>NUCLEOTIDE SEQUENCE [LARGE SCALE GENOMIC DNA]</scope>
    <source>
        <tissue evidence="1">Leaf</tissue>
    </source>
</reference>
<comment type="caution">
    <text evidence="1">The sequence shown here is derived from an EMBL/GenBank/DDBJ whole genome shotgun (WGS) entry which is preliminary data.</text>
</comment>
<evidence type="ECO:0000313" key="2">
    <source>
        <dbReference type="Proteomes" id="UP000607653"/>
    </source>
</evidence>
<organism evidence="1 2">
    <name type="scientific">Nelumbo nucifera</name>
    <name type="common">Sacred lotus</name>
    <dbReference type="NCBI Taxonomy" id="4432"/>
    <lineage>
        <taxon>Eukaryota</taxon>
        <taxon>Viridiplantae</taxon>
        <taxon>Streptophyta</taxon>
        <taxon>Embryophyta</taxon>
        <taxon>Tracheophyta</taxon>
        <taxon>Spermatophyta</taxon>
        <taxon>Magnoliopsida</taxon>
        <taxon>Proteales</taxon>
        <taxon>Nelumbonaceae</taxon>
        <taxon>Nelumbo</taxon>
    </lineage>
</organism>
<dbReference type="EMBL" id="DUZY01000003">
    <property type="protein sequence ID" value="DAD31178.1"/>
    <property type="molecule type" value="Genomic_DNA"/>
</dbReference>
<dbReference type="AlphaFoldDB" id="A0A822YPI8"/>
<gene>
    <name evidence="1" type="ORF">HUJ06_010029</name>
</gene>